<dbReference type="GO" id="GO:0005634">
    <property type="term" value="C:nucleus"/>
    <property type="evidence" value="ECO:0007669"/>
    <property type="project" value="UniProtKB-SubCell"/>
</dbReference>
<dbReference type="PROSITE" id="PS50811">
    <property type="entry name" value="WRKY"/>
    <property type="match status" value="1"/>
</dbReference>
<dbReference type="AlphaFoldDB" id="A0AAV0HPD5"/>
<feature type="compositionally biased region" description="Basic and acidic residues" evidence="7">
    <location>
        <begin position="122"/>
        <end position="133"/>
    </location>
</feature>
<comment type="caution">
    <text evidence="9">The sequence shown here is derived from an EMBL/GenBank/DDBJ whole genome shotgun (WGS) entry which is preliminary data.</text>
</comment>
<evidence type="ECO:0000256" key="7">
    <source>
        <dbReference type="SAM" id="MobiDB-lite"/>
    </source>
</evidence>
<accession>A0AAV0HPD5</accession>
<evidence type="ECO:0000256" key="3">
    <source>
        <dbReference type="ARBA" id="ARBA00023125"/>
    </source>
</evidence>
<dbReference type="FunFam" id="2.20.25.80:FF:000002">
    <property type="entry name" value="probable WRKY transcription factor 31"/>
    <property type="match status" value="1"/>
</dbReference>
<dbReference type="GO" id="GO:0003700">
    <property type="term" value="F:DNA-binding transcription factor activity"/>
    <property type="evidence" value="ECO:0007669"/>
    <property type="project" value="InterPro"/>
</dbReference>
<evidence type="ECO:0000259" key="8">
    <source>
        <dbReference type="PROSITE" id="PS50811"/>
    </source>
</evidence>
<sequence length="524" mass="56841">MLRSAKAEMGNVKEENERLKQRISKIANDYHSLHTHFLQIVDHRRGGGVANKKPISKPDPAAEEEESDELVFSLSLGRSADKKEGILGKRDSSKDGVGVVVEEGLSLGSMEYYSANPPEINDDTKIRSSSTEDGKDEEEEVVAAEAWPPSKVLKTMRTGSSDDKQEEEELQLQPQLKKARVSIRARVDTPTMSDGCQWRKYGQKIAKGNPCPRAYYRCTVSPTCPVRKQVQRCVDDMTILITTYEGTHNHPLPLSATAMASTTSAAASMLQSCSSSSNPNSSISNPSTATRPLHQFYFPNSSISTCNSHPTITLDLTTTSALSTTNTNNNNHLFAFNNNRSSPSNLAPRYSSSSTLDFSNSSSVVLPCNTSNMMLGYYSSTFGNLLGKQPPQPTPPPQHSHQEHYQPNGTRVGADDDDHMTIAAATKVIASNPSFRSALAAAITSFVGNGTGARDEVHNQEGEQHQPFTVFQGSNNAGNDNVMMSLFPPTAANAAVVPRVLLSSNNRASIGRPFSAANSEDRVE</sequence>
<dbReference type="SUPFAM" id="SSF118290">
    <property type="entry name" value="WRKY DNA-binding domain"/>
    <property type="match status" value="1"/>
</dbReference>
<feature type="domain" description="WRKY" evidence="8">
    <location>
        <begin position="187"/>
        <end position="253"/>
    </location>
</feature>
<dbReference type="InterPro" id="IPR036576">
    <property type="entry name" value="WRKY_dom_sf"/>
</dbReference>
<dbReference type="Gene3D" id="2.20.25.80">
    <property type="entry name" value="WRKY domain"/>
    <property type="match status" value="1"/>
</dbReference>
<evidence type="ECO:0000256" key="1">
    <source>
        <dbReference type="ARBA" id="ARBA00004123"/>
    </source>
</evidence>
<reference evidence="9" key="1">
    <citation type="submission" date="2022-08" db="EMBL/GenBank/DDBJ databases">
        <authorList>
            <person name="Gutierrez-Valencia J."/>
        </authorList>
    </citation>
    <scope>NUCLEOTIDE SEQUENCE</scope>
</reference>
<dbReference type="Pfam" id="PF03106">
    <property type="entry name" value="WRKY"/>
    <property type="match status" value="1"/>
</dbReference>
<keyword evidence="6" id="KW-0175">Coiled coil</keyword>
<keyword evidence="5" id="KW-0539">Nucleus</keyword>
<evidence type="ECO:0000313" key="9">
    <source>
        <dbReference type="EMBL" id="CAI0386803.1"/>
    </source>
</evidence>
<evidence type="ECO:0000313" key="10">
    <source>
        <dbReference type="Proteomes" id="UP001154282"/>
    </source>
</evidence>
<name>A0AAV0HPD5_9ROSI</name>
<evidence type="ECO:0000256" key="2">
    <source>
        <dbReference type="ARBA" id="ARBA00023015"/>
    </source>
</evidence>
<keyword evidence="10" id="KW-1185">Reference proteome</keyword>
<comment type="subcellular location">
    <subcellularLocation>
        <location evidence="1">Nucleus</location>
    </subcellularLocation>
</comment>
<organism evidence="9 10">
    <name type="scientific">Linum tenue</name>
    <dbReference type="NCBI Taxonomy" id="586396"/>
    <lineage>
        <taxon>Eukaryota</taxon>
        <taxon>Viridiplantae</taxon>
        <taxon>Streptophyta</taxon>
        <taxon>Embryophyta</taxon>
        <taxon>Tracheophyta</taxon>
        <taxon>Spermatophyta</taxon>
        <taxon>Magnoliopsida</taxon>
        <taxon>eudicotyledons</taxon>
        <taxon>Gunneridae</taxon>
        <taxon>Pentapetalae</taxon>
        <taxon>rosids</taxon>
        <taxon>fabids</taxon>
        <taxon>Malpighiales</taxon>
        <taxon>Linaceae</taxon>
        <taxon>Linum</taxon>
    </lineage>
</organism>
<dbReference type="PANTHER" id="PTHR31429">
    <property type="entry name" value="WRKY TRANSCRIPTION FACTOR 36-RELATED"/>
    <property type="match status" value="1"/>
</dbReference>
<dbReference type="GO" id="GO:0043565">
    <property type="term" value="F:sequence-specific DNA binding"/>
    <property type="evidence" value="ECO:0007669"/>
    <property type="project" value="InterPro"/>
</dbReference>
<feature type="coiled-coil region" evidence="6">
    <location>
        <begin position="2"/>
        <end position="29"/>
    </location>
</feature>
<evidence type="ECO:0000256" key="5">
    <source>
        <dbReference type="ARBA" id="ARBA00023242"/>
    </source>
</evidence>
<feature type="region of interest" description="Disordered" evidence="7">
    <location>
        <begin position="43"/>
        <end position="69"/>
    </location>
</feature>
<feature type="region of interest" description="Disordered" evidence="7">
    <location>
        <begin position="385"/>
        <end position="416"/>
    </location>
</feature>
<dbReference type="EMBL" id="CAMGYJ010000002">
    <property type="protein sequence ID" value="CAI0386803.1"/>
    <property type="molecule type" value="Genomic_DNA"/>
</dbReference>
<dbReference type="InterPro" id="IPR044810">
    <property type="entry name" value="WRKY_plant"/>
</dbReference>
<protein>
    <recommendedName>
        <fullName evidence="8">WRKY domain-containing protein</fullName>
    </recommendedName>
</protein>
<proteinExistence type="predicted"/>
<feature type="region of interest" description="Disordered" evidence="7">
    <location>
        <begin position="112"/>
        <end position="174"/>
    </location>
</feature>
<evidence type="ECO:0000256" key="6">
    <source>
        <dbReference type="SAM" id="Coils"/>
    </source>
</evidence>
<evidence type="ECO:0000256" key="4">
    <source>
        <dbReference type="ARBA" id="ARBA00023163"/>
    </source>
</evidence>
<gene>
    <name evidence="9" type="ORF">LITE_LOCUS5227</name>
</gene>
<keyword evidence="3" id="KW-0238">DNA-binding</keyword>
<dbReference type="PANTHER" id="PTHR31429:SF97">
    <property type="entry name" value="WRKY TRANSCRIPTION FACTOR 36-RELATED"/>
    <property type="match status" value="1"/>
</dbReference>
<keyword evidence="4" id="KW-0804">Transcription</keyword>
<dbReference type="Proteomes" id="UP001154282">
    <property type="component" value="Unassembled WGS sequence"/>
</dbReference>
<dbReference type="SMART" id="SM00774">
    <property type="entry name" value="WRKY"/>
    <property type="match status" value="1"/>
</dbReference>
<keyword evidence="2" id="KW-0805">Transcription regulation</keyword>
<dbReference type="InterPro" id="IPR003657">
    <property type="entry name" value="WRKY_dom"/>
</dbReference>